<dbReference type="Proteomes" id="UP000664859">
    <property type="component" value="Unassembled WGS sequence"/>
</dbReference>
<dbReference type="AlphaFoldDB" id="A0A835ZH99"/>
<gene>
    <name evidence="4" type="ORF">JKP88DRAFT_251602</name>
</gene>
<sequence>MTLTNALLALATALVAAAGIACVCPSSPSRYPPNFFDQSGIVVFVAKSSCGHCKRLMPVLAQLRADPALSVTVYDDDDDDGDGYGEGLGVEGFPTIFVGGRPRPPHRPRYCAAGWRVSEARPPGRPPSLPSVASLYDKSTTIPKAWALHDTLHDASTLQTLNRPGSQTARTGFNKTKAKARPDTADSSRGARASHTKIGRMTPTCAVRAAGLVCLAFCFVTHGAPTSPPPLLKKIKVQGSCKEGCEKTVQPTIDKWLGTPASLDGRRGGKKVKVNVAERGSLSCAAFAEAASRGDDLSFKVLGKTVRAYKDFYTPATEASAPADGNDAARSPPGSSVPEPVLATAGQHAWSGRVKKTDSVLTIVWTDDCDPKNFRMFMALPPTDDDGPSDAAPRGLVRAIASVPCDGDDADADCTWMTEVAYDAPEPEAESELPELRKDDGDGKKRGPRALAQGAPDLAIAAPGAQGGDAGLAADIELLTQLHSGDGDVHDAFHRAGGRILQEEGAVLMPSGRRLDDGTDIRVLIVYTAAAEAAFTDANGVSQIGQTIGVQASMNNQALANSNVGFTFTTQMIRTTYTEPTNVAAEVLLSTVLNHAADVFGPFPGLADTRDIYRFDMVQILIANVAGVTGCGSQQARAHCTACVFRARARRPSAGAHHDRGTVGSNTSEAGWYYAFGFKTCNADRSQRLASVMAYTQGCDFRTRVPFFSSPGTFVAGVQLGSNNDDNTRLLRENRVAVANWRISALSAGDVIDFGPYMTAMHIKSMVCPPSMRITGVTLRSEFWLIATQSITCTNVSTGATATLAFAVGGTTGGAVTTASSSQGFRGMVVGNNNYSVSQLRFINAGGIASAVFGTAGVSWPGGSCPSNGVMIGLRASPSYSGTWVDGIGLICGAVQDMGPDRAPSASKTVMCPPSTFVTSVTVRSGTLVDRVDSIGCGTPFNKGVAYSVGVGGTGGVARTTSRDSGFSGIESGTSNGVVSRVRIRFFDGGAFSGTTHGTLGTGTAVLRSCPTGFKITGIRASANAAGTFTDGLGFVCGRPIVL</sequence>
<dbReference type="Gene3D" id="3.40.30.10">
    <property type="entry name" value="Glutaredoxin"/>
    <property type="match status" value="1"/>
</dbReference>
<feature type="compositionally biased region" description="Polar residues" evidence="1">
    <location>
        <begin position="162"/>
        <end position="174"/>
    </location>
</feature>
<evidence type="ECO:0000256" key="2">
    <source>
        <dbReference type="SAM" id="SignalP"/>
    </source>
</evidence>
<keyword evidence="5" id="KW-1185">Reference proteome</keyword>
<dbReference type="EMBL" id="JAFCMP010000021">
    <property type="protein sequence ID" value="KAG5191270.1"/>
    <property type="molecule type" value="Genomic_DNA"/>
</dbReference>
<feature type="chain" id="PRO_5032398789" description="Thioredoxin domain-containing protein" evidence="2">
    <location>
        <begin position="18"/>
        <end position="1043"/>
    </location>
</feature>
<dbReference type="Pfam" id="PF00085">
    <property type="entry name" value="Thioredoxin"/>
    <property type="match status" value="1"/>
</dbReference>
<comment type="caution">
    <text evidence="4">The sequence shown here is derived from an EMBL/GenBank/DDBJ whole genome shotgun (WGS) entry which is preliminary data.</text>
</comment>
<feature type="region of interest" description="Disordered" evidence="1">
    <location>
        <begin position="162"/>
        <end position="195"/>
    </location>
</feature>
<feature type="region of interest" description="Disordered" evidence="1">
    <location>
        <begin position="424"/>
        <end position="450"/>
    </location>
</feature>
<feature type="domain" description="Thioredoxin" evidence="3">
    <location>
        <begin position="3"/>
        <end position="141"/>
    </location>
</feature>
<reference evidence="4" key="1">
    <citation type="submission" date="2021-02" db="EMBL/GenBank/DDBJ databases">
        <title>First Annotated Genome of the Yellow-green Alga Tribonema minus.</title>
        <authorList>
            <person name="Mahan K.M."/>
        </authorList>
    </citation>
    <scope>NUCLEOTIDE SEQUENCE</scope>
    <source>
        <strain evidence="4">UTEX B ZZ1240</strain>
    </source>
</reference>
<dbReference type="CDD" id="cd01659">
    <property type="entry name" value="TRX_superfamily"/>
    <property type="match status" value="1"/>
</dbReference>
<dbReference type="InterPro" id="IPR036249">
    <property type="entry name" value="Thioredoxin-like_sf"/>
</dbReference>
<evidence type="ECO:0000256" key="1">
    <source>
        <dbReference type="SAM" id="MobiDB-lite"/>
    </source>
</evidence>
<evidence type="ECO:0000313" key="5">
    <source>
        <dbReference type="Proteomes" id="UP000664859"/>
    </source>
</evidence>
<accession>A0A835ZH99</accession>
<proteinExistence type="predicted"/>
<dbReference type="PROSITE" id="PS51352">
    <property type="entry name" value="THIOREDOXIN_2"/>
    <property type="match status" value="1"/>
</dbReference>
<feature type="region of interest" description="Disordered" evidence="1">
    <location>
        <begin position="317"/>
        <end position="341"/>
    </location>
</feature>
<dbReference type="InterPro" id="IPR013766">
    <property type="entry name" value="Thioredoxin_domain"/>
</dbReference>
<name>A0A835ZH99_9STRA</name>
<evidence type="ECO:0000313" key="4">
    <source>
        <dbReference type="EMBL" id="KAG5191270.1"/>
    </source>
</evidence>
<dbReference type="SUPFAM" id="SSF52833">
    <property type="entry name" value="Thioredoxin-like"/>
    <property type="match status" value="1"/>
</dbReference>
<keyword evidence="2" id="KW-0732">Signal</keyword>
<feature type="compositionally biased region" description="Basic and acidic residues" evidence="1">
    <location>
        <begin position="434"/>
        <end position="445"/>
    </location>
</feature>
<protein>
    <recommendedName>
        <fullName evidence="3">Thioredoxin domain-containing protein</fullName>
    </recommendedName>
</protein>
<feature type="signal peptide" evidence="2">
    <location>
        <begin position="1"/>
        <end position="17"/>
    </location>
</feature>
<evidence type="ECO:0000259" key="3">
    <source>
        <dbReference type="PROSITE" id="PS51352"/>
    </source>
</evidence>
<organism evidence="4 5">
    <name type="scientific">Tribonema minus</name>
    <dbReference type="NCBI Taxonomy" id="303371"/>
    <lineage>
        <taxon>Eukaryota</taxon>
        <taxon>Sar</taxon>
        <taxon>Stramenopiles</taxon>
        <taxon>Ochrophyta</taxon>
        <taxon>PX clade</taxon>
        <taxon>Xanthophyceae</taxon>
        <taxon>Tribonematales</taxon>
        <taxon>Tribonemataceae</taxon>
        <taxon>Tribonema</taxon>
    </lineage>
</organism>